<keyword evidence="4" id="KW-1185">Reference proteome</keyword>
<comment type="subcellular location">
    <subcellularLocation>
        <location evidence="2">Cytoplasm</location>
    </subcellularLocation>
</comment>
<comment type="similarity">
    <text evidence="1 2">Belongs to the CutC family.</text>
</comment>
<evidence type="ECO:0000256" key="1">
    <source>
        <dbReference type="ARBA" id="ARBA00007768"/>
    </source>
</evidence>
<dbReference type="Gene3D" id="3.20.20.380">
    <property type="entry name" value="Copper homeostasis (CutC) domain"/>
    <property type="match status" value="1"/>
</dbReference>
<gene>
    <name evidence="2" type="primary">cutC</name>
    <name evidence="3" type="ORF">ACFPK8_02925</name>
</gene>
<accession>A0ABW0FD34</accession>
<evidence type="ECO:0000256" key="2">
    <source>
        <dbReference type="HAMAP-Rule" id="MF_00795"/>
    </source>
</evidence>
<name>A0ABW0FD34_9MICO</name>
<dbReference type="PANTHER" id="PTHR12598">
    <property type="entry name" value="COPPER HOMEOSTASIS PROTEIN CUTC"/>
    <property type="match status" value="1"/>
</dbReference>
<comment type="caution">
    <text evidence="3">The sequence shown here is derived from an EMBL/GenBank/DDBJ whole genome shotgun (WGS) entry which is preliminary data.</text>
</comment>
<dbReference type="RefSeq" id="WP_193117788.1">
    <property type="nucleotide sequence ID" value="NZ_BAAAIR010000046.1"/>
</dbReference>
<dbReference type="Proteomes" id="UP001595937">
    <property type="component" value="Unassembled WGS sequence"/>
</dbReference>
<dbReference type="InterPro" id="IPR005627">
    <property type="entry name" value="CutC-like"/>
</dbReference>
<reference evidence="4" key="1">
    <citation type="journal article" date="2019" name="Int. J. Syst. Evol. Microbiol.">
        <title>The Global Catalogue of Microorganisms (GCM) 10K type strain sequencing project: providing services to taxonomists for standard genome sequencing and annotation.</title>
        <authorList>
            <consortium name="The Broad Institute Genomics Platform"/>
            <consortium name="The Broad Institute Genome Sequencing Center for Infectious Disease"/>
            <person name="Wu L."/>
            <person name="Ma J."/>
        </authorList>
    </citation>
    <scope>NUCLEOTIDE SEQUENCE [LARGE SCALE GENOMIC DNA]</scope>
    <source>
        <strain evidence="4">CGMCC 1.16455</strain>
    </source>
</reference>
<organism evidence="3 4">
    <name type="scientific">Brachybacterium tyrofermentans</name>
    <dbReference type="NCBI Taxonomy" id="47848"/>
    <lineage>
        <taxon>Bacteria</taxon>
        <taxon>Bacillati</taxon>
        <taxon>Actinomycetota</taxon>
        <taxon>Actinomycetes</taxon>
        <taxon>Micrococcales</taxon>
        <taxon>Dermabacteraceae</taxon>
        <taxon>Brachybacterium</taxon>
    </lineage>
</organism>
<dbReference type="Pfam" id="PF03932">
    <property type="entry name" value="CutC"/>
    <property type="match status" value="1"/>
</dbReference>
<proteinExistence type="inferred from homology"/>
<dbReference type="EMBL" id="JBHSLN010000012">
    <property type="protein sequence ID" value="MFC5296451.1"/>
    <property type="molecule type" value="Genomic_DNA"/>
</dbReference>
<sequence length="265" mass="26897">MSIQVEIAVQDLAGLEVAALGGADRVELCVDLARGGLTPPPELVEDCVRRATALVAARDAKPHFEVHVLIRCRAGEDDFLGRPAEFAFSPDEVELMARQAEESITAGAAGVVIGALTPQGALDVPALETIRDAALQAGQSAVRGVTLTFHRAADALAGREERAEAVRTLLGLGFHRVLTSGGAAKALGGADDIAAMVEAADGILDICAGGGVRPADIADLAQRSGVADVHLSARRRSGSPVEAGAPDTPTDPAIIAAAVDAAGGL</sequence>
<dbReference type="SUPFAM" id="SSF110395">
    <property type="entry name" value="CutC-like"/>
    <property type="match status" value="1"/>
</dbReference>
<dbReference type="PANTHER" id="PTHR12598:SF0">
    <property type="entry name" value="COPPER HOMEOSTASIS PROTEIN CUTC HOMOLOG"/>
    <property type="match status" value="1"/>
</dbReference>
<dbReference type="HAMAP" id="MF_00795">
    <property type="entry name" value="CutC"/>
    <property type="match status" value="1"/>
</dbReference>
<protein>
    <recommendedName>
        <fullName evidence="2">PF03932 family protein CutC</fullName>
    </recommendedName>
</protein>
<evidence type="ECO:0000313" key="3">
    <source>
        <dbReference type="EMBL" id="MFC5296451.1"/>
    </source>
</evidence>
<dbReference type="GeneID" id="303298325"/>
<evidence type="ECO:0000313" key="4">
    <source>
        <dbReference type="Proteomes" id="UP001595937"/>
    </source>
</evidence>
<comment type="caution">
    <text evidence="2">Once thought to be involved in copper homeostasis, experiments in E.coli have shown this is not the case.</text>
</comment>
<keyword evidence="2" id="KW-0963">Cytoplasm</keyword>
<dbReference type="InterPro" id="IPR036822">
    <property type="entry name" value="CutC-like_dom_sf"/>
</dbReference>